<evidence type="ECO:0008006" key="3">
    <source>
        <dbReference type="Google" id="ProtNLM"/>
    </source>
</evidence>
<proteinExistence type="predicted"/>
<name>A0AAV7HYJ8_COTGL</name>
<sequence length="329" mass="36189">MGDSGKKKQEDALGTITQPAKCRACYHVMLSSDIVHCIKCSSGYHPLCAKNAGKLTNGAIQKCCGPKKNATVDDIKELLGRLRADINNDLQKTAENLRGSFEEATAKLGARIGAVEEKNTLIEKKVDDCQKNLEICTDSINVIGKKMQSLTSTEPNSQYACILSEVEERENRRKNVMVFDLAESTAATNAERVAHDNKAISNICAALDLSSAGFRSYRIELCADAGVLTLEERRSCAAILFVKNLFRGFVDCSKMLETVPINVPSRINRTKLLLRPKVSRTNFSQSSPLYRLIAVCNQIDQNGNCEVDILAYNQPLTSGVLASMITQYR</sequence>
<dbReference type="AlphaFoldDB" id="A0AAV7HYJ8"/>
<evidence type="ECO:0000313" key="1">
    <source>
        <dbReference type="EMBL" id="KAH0539997.1"/>
    </source>
</evidence>
<gene>
    <name evidence="1" type="ORF">KQX54_010971</name>
</gene>
<accession>A0AAV7HYJ8</accession>
<dbReference type="EMBL" id="JAHXZJ010002609">
    <property type="protein sequence ID" value="KAH0539997.1"/>
    <property type="molecule type" value="Genomic_DNA"/>
</dbReference>
<keyword evidence="2" id="KW-1185">Reference proteome</keyword>
<organism evidence="1 2">
    <name type="scientific">Cotesia glomerata</name>
    <name type="common">Lepidopteran parasitic wasp</name>
    <name type="synonym">Apanteles glomeratus</name>
    <dbReference type="NCBI Taxonomy" id="32391"/>
    <lineage>
        <taxon>Eukaryota</taxon>
        <taxon>Metazoa</taxon>
        <taxon>Ecdysozoa</taxon>
        <taxon>Arthropoda</taxon>
        <taxon>Hexapoda</taxon>
        <taxon>Insecta</taxon>
        <taxon>Pterygota</taxon>
        <taxon>Neoptera</taxon>
        <taxon>Endopterygota</taxon>
        <taxon>Hymenoptera</taxon>
        <taxon>Apocrita</taxon>
        <taxon>Ichneumonoidea</taxon>
        <taxon>Braconidae</taxon>
        <taxon>Microgastrinae</taxon>
        <taxon>Cotesia</taxon>
    </lineage>
</organism>
<evidence type="ECO:0000313" key="2">
    <source>
        <dbReference type="Proteomes" id="UP000826195"/>
    </source>
</evidence>
<dbReference type="Proteomes" id="UP000826195">
    <property type="component" value="Unassembled WGS sequence"/>
</dbReference>
<protein>
    <recommendedName>
        <fullName evidence="3">Zinc finger PHD-type domain-containing protein</fullName>
    </recommendedName>
</protein>
<comment type="caution">
    <text evidence="1">The sequence shown here is derived from an EMBL/GenBank/DDBJ whole genome shotgun (WGS) entry which is preliminary data.</text>
</comment>
<reference evidence="1 2" key="1">
    <citation type="journal article" date="2021" name="J. Hered.">
        <title>A chromosome-level genome assembly of the parasitoid wasp, Cotesia glomerata (Hymenoptera: Braconidae).</title>
        <authorList>
            <person name="Pinto B.J."/>
            <person name="Weis J.J."/>
            <person name="Gamble T."/>
            <person name="Ode P.J."/>
            <person name="Paul R."/>
            <person name="Zaspel J.M."/>
        </authorList>
    </citation>
    <scope>NUCLEOTIDE SEQUENCE [LARGE SCALE GENOMIC DNA]</scope>
    <source>
        <strain evidence="1">CgM1</strain>
    </source>
</reference>